<proteinExistence type="predicted"/>
<dbReference type="Proteomes" id="UP001159428">
    <property type="component" value="Unassembled WGS sequence"/>
</dbReference>
<keyword evidence="2" id="KW-1185">Reference proteome</keyword>
<dbReference type="EMBL" id="CALNXJ010000033">
    <property type="protein sequence ID" value="CAH3139529.1"/>
    <property type="molecule type" value="Genomic_DNA"/>
</dbReference>
<reference evidence="1 2" key="1">
    <citation type="submission" date="2022-05" db="EMBL/GenBank/DDBJ databases">
        <authorList>
            <consortium name="Genoscope - CEA"/>
            <person name="William W."/>
        </authorList>
    </citation>
    <scope>NUCLEOTIDE SEQUENCE [LARGE SCALE GENOMIC DNA]</scope>
</reference>
<dbReference type="PANTHER" id="PTHR33995:SF7">
    <property type="entry name" value="BURSICON SUBUNIT ALPHA-RELATED"/>
    <property type="match status" value="1"/>
</dbReference>
<evidence type="ECO:0000313" key="1">
    <source>
        <dbReference type="EMBL" id="CAH3139529.1"/>
    </source>
</evidence>
<organism evidence="1 2">
    <name type="scientific">Pocillopora meandrina</name>
    <dbReference type="NCBI Taxonomy" id="46732"/>
    <lineage>
        <taxon>Eukaryota</taxon>
        <taxon>Metazoa</taxon>
        <taxon>Cnidaria</taxon>
        <taxon>Anthozoa</taxon>
        <taxon>Hexacorallia</taxon>
        <taxon>Scleractinia</taxon>
        <taxon>Astrocoeniina</taxon>
        <taxon>Pocilloporidae</taxon>
        <taxon>Pocillopora</taxon>
    </lineage>
</organism>
<comment type="caution">
    <text evidence="1">The sequence shown here is derived from an EMBL/GenBank/DDBJ whole genome shotgun (WGS) entry which is preliminary data.</text>
</comment>
<dbReference type="SUPFAM" id="SSF57501">
    <property type="entry name" value="Cystine-knot cytokines"/>
    <property type="match status" value="1"/>
</dbReference>
<accession>A0AAU9X7T4</accession>
<name>A0AAU9X7T4_9CNID</name>
<dbReference type="InterPro" id="IPR029034">
    <property type="entry name" value="Cystine-knot_cytokine"/>
</dbReference>
<dbReference type="AlphaFoldDB" id="A0AAU9X7T4"/>
<sequence>MAFSACLKYVMASGIPSATEHPTAEPNVNQRDLVFTSLTPVRFKRQSPQFFRCKRHSRAQLIRKLNRLGNQRGGGYGGYNRRFMALTWKDARKFQNLVTTVSTSPLNFSIINNLPLSAPSKAGTLMSRTDCHATENGLLRMCSACPAVTFLGHDRIPSFINEVKCGQGMCSHGVLGHCQAAVMLQQFLYKTGRCNPVTGYEELLPYTQPIRVCCECLVFPIG</sequence>
<evidence type="ECO:0000313" key="2">
    <source>
        <dbReference type="Proteomes" id="UP001159428"/>
    </source>
</evidence>
<protein>
    <submittedName>
        <fullName evidence="1">Uncharacterized protein</fullName>
    </submittedName>
</protein>
<dbReference type="PANTHER" id="PTHR33995">
    <property type="entry name" value="PROTEIN CBG18546"/>
    <property type="match status" value="1"/>
</dbReference>
<gene>
    <name evidence="1" type="ORF">PMEA_00018855</name>
</gene>